<sequence length="224" mass="24842">MGAKTWMLVYADAGQARVQLAARPALDRAESARVAAQLFAADELQPLADGNLGWTAPPDEELLVGCFSGGLTVLAAKEFALDRPSTLEARFLAHAQGRDVFLHAMHSAADWLALAHWREGRLLRALSVAPDDGLIEDQGTRWAFELPFWDGAHPVDDPDELAAGEAPYPLPFHPLELGDAALRELFGYHLEGLVDARLLEPESLPLLRFKRKARRKPSWFSRFW</sequence>
<proteinExistence type="predicted"/>
<comment type="caution">
    <text evidence="1">The sequence shown here is derived from an EMBL/GenBank/DDBJ whole genome shotgun (WGS) entry which is preliminary data.</text>
</comment>
<dbReference type="OrthoDB" id="4772769at2"/>
<dbReference type="Proteomes" id="UP000235916">
    <property type="component" value="Unassembled WGS sequence"/>
</dbReference>
<dbReference type="EMBL" id="POSP01000003">
    <property type="protein sequence ID" value="PND38948.1"/>
    <property type="molecule type" value="Genomic_DNA"/>
</dbReference>
<reference evidence="1 2" key="1">
    <citation type="submission" date="2018-01" db="EMBL/GenBank/DDBJ databases">
        <title>Draft genome sequence of Paucibacter aquatile CR182 isolated from freshwater of the Nakdong River.</title>
        <authorList>
            <person name="Choi A."/>
            <person name="Chung E.J."/>
        </authorList>
    </citation>
    <scope>NUCLEOTIDE SEQUENCE [LARGE SCALE GENOMIC DNA]</scope>
    <source>
        <strain evidence="1 2">CR182</strain>
    </source>
</reference>
<protein>
    <submittedName>
        <fullName evidence="1">Uncharacterized protein</fullName>
    </submittedName>
</protein>
<gene>
    <name evidence="1" type="ORF">C1O66_16380</name>
</gene>
<dbReference type="RefSeq" id="WP_102768865.1">
    <property type="nucleotide sequence ID" value="NZ_POSP01000003.1"/>
</dbReference>
<evidence type="ECO:0000313" key="1">
    <source>
        <dbReference type="EMBL" id="PND38948.1"/>
    </source>
</evidence>
<dbReference type="Pfam" id="PF21997">
    <property type="entry name" value="DUF6928"/>
    <property type="match status" value="1"/>
</dbReference>
<dbReference type="InterPro" id="IPR053847">
    <property type="entry name" value="DUF6928"/>
</dbReference>
<evidence type="ECO:0000313" key="2">
    <source>
        <dbReference type="Proteomes" id="UP000235916"/>
    </source>
</evidence>
<name>A0A2N8KZP9_9BURK</name>
<dbReference type="AlphaFoldDB" id="A0A2N8KZP9"/>
<accession>A0A2N8KZP9</accession>
<keyword evidence="2" id="KW-1185">Reference proteome</keyword>
<organism evidence="1 2">
    <name type="scientific">Kinneretia aquatilis</name>
    <dbReference type="NCBI Taxonomy" id="2070761"/>
    <lineage>
        <taxon>Bacteria</taxon>
        <taxon>Pseudomonadati</taxon>
        <taxon>Pseudomonadota</taxon>
        <taxon>Betaproteobacteria</taxon>
        <taxon>Burkholderiales</taxon>
        <taxon>Sphaerotilaceae</taxon>
        <taxon>Roseateles</taxon>
    </lineage>
</organism>